<evidence type="ECO:0000313" key="1">
    <source>
        <dbReference type="EMBL" id="KAH6936139.1"/>
    </source>
</evidence>
<dbReference type="Proteomes" id="UP000821845">
    <property type="component" value="Chromosome 3"/>
</dbReference>
<evidence type="ECO:0000313" key="2">
    <source>
        <dbReference type="Proteomes" id="UP000821845"/>
    </source>
</evidence>
<protein>
    <submittedName>
        <fullName evidence="1">Uncharacterized protein</fullName>
    </submittedName>
</protein>
<comment type="caution">
    <text evidence="1">The sequence shown here is derived from an EMBL/GenBank/DDBJ whole genome shotgun (WGS) entry which is preliminary data.</text>
</comment>
<organism evidence="1 2">
    <name type="scientific">Hyalomma asiaticum</name>
    <name type="common">Tick</name>
    <dbReference type="NCBI Taxonomy" id="266040"/>
    <lineage>
        <taxon>Eukaryota</taxon>
        <taxon>Metazoa</taxon>
        <taxon>Ecdysozoa</taxon>
        <taxon>Arthropoda</taxon>
        <taxon>Chelicerata</taxon>
        <taxon>Arachnida</taxon>
        <taxon>Acari</taxon>
        <taxon>Parasitiformes</taxon>
        <taxon>Ixodida</taxon>
        <taxon>Ixodoidea</taxon>
        <taxon>Ixodidae</taxon>
        <taxon>Hyalomminae</taxon>
        <taxon>Hyalomma</taxon>
    </lineage>
</organism>
<proteinExistence type="predicted"/>
<accession>A0ACB7SQT5</accession>
<gene>
    <name evidence="1" type="ORF">HPB50_013801</name>
</gene>
<name>A0ACB7SQT5_HYAAI</name>
<dbReference type="EMBL" id="CM023483">
    <property type="protein sequence ID" value="KAH6936139.1"/>
    <property type="molecule type" value="Genomic_DNA"/>
</dbReference>
<keyword evidence="2" id="KW-1185">Reference proteome</keyword>
<sequence>MARLSGKTATNVRRVPKPMQLIDNRPTEDLWLALRGAFGEILETRSTDQRFDELYQNAYLMVARNEGERLYHGLRQAVTEHLTNKVRAFVLARLHEDDFLRTLNQAWRDHQASMRLINDIVKYMEIAYVSKNNVDSVRKVGVSLFRDEVAWYDDVREHLRETMLGLVKAEREGQTVDRVSLKEACEMLAALGMDSRTVYEEDFEKPFLADTAQFYALLGQNYVVTMEALQFVARMEQHIKEESERAKQCLDESTVVPVVQVVEQELIGKHMRTIVNMEHSGVEHMLQNWMTEDLTHVFRVLKCVQGGAKTFLECVSKHLRNIGRSIVNDHGDSVSLIPKVMELRDHFDYFIRDCFDDDRLAKQMITTDFEYILSLNRKSPEHLSAFVDNAMRKGISDMTKQEIYQLFDKVLVILRFLQDKDLFERYYKHHLAKRLLLNRSTSIDAERTMIAKLRKECGVLYTSKMEAMLKDVYISNNMVQEFKTAVASCRMNLDGVDLNVRVLTTGFWPLAAATQPSNIAAAPWNAFLTFRRFYLAKHNGRQLTLQPHLGWADMSAIFYGPVDNEASTSRAATTSSSETQPRTYTIEVSTYQMCVLMLFNHYVQISFEDIASETNIPETSLVRALNSLCASNASEPLITKTPATNEIDNDHVFSINESFTSGLQKVKIQSTSTKKRSEPMRNEPVINLDEDRRYELEAAIVRIMKARKQLSHDDLLVEVTKLLQGRYTPSAAAFKRRVDALVEREYLERSYEDPEVYIYTP</sequence>
<reference evidence="1" key="1">
    <citation type="submission" date="2020-05" db="EMBL/GenBank/DDBJ databases">
        <title>Large-scale comparative analyses of tick genomes elucidate their genetic diversity and vector capacities.</title>
        <authorList>
            <person name="Jia N."/>
            <person name="Wang J."/>
            <person name="Shi W."/>
            <person name="Du L."/>
            <person name="Sun Y."/>
            <person name="Zhan W."/>
            <person name="Jiang J."/>
            <person name="Wang Q."/>
            <person name="Zhang B."/>
            <person name="Ji P."/>
            <person name="Sakyi L.B."/>
            <person name="Cui X."/>
            <person name="Yuan T."/>
            <person name="Jiang B."/>
            <person name="Yang W."/>
            <person name="Lam T.T.-Y."/>
            <person name="Chang Q."/>
            <person name="Ding S."/>
            <person name="Wang X."/>
            <person name="Zhu J."/>
            <person name="Ruan X."/>
            <person name="Zhao L."/>
            <person name="Wei J."/>
            <person name="Que T."/>
            <person name="Du C."/>
            <person name="Cheng J."/>
            <person name="Dai P."/>
            <person name="Han X."/>
            <person name="Huang E."/>
            <person name="Gao Y."/>
            <person name="Liu J."/>
            <person name="Shao H."/>
            <person name="Ye R."/>
            <person name="Li L."/>
            <person name="Wei W."/>
            <person name="Wang X."/>
            <person name="Wang C."/>
            <person name="Yang T."/>
            <person name="Huo Q."/>
            <person name="Li W."/>
            <person name="Guo W."/>
            <person name="Chen H."/>
            <person name="Zhou L."/>
            <person name="Ni X."/>
            <person name="Tian J."/>
            <person name="Zhou Y."/>
            <person name="Sheng Y."/>
            <person name="Liu T."/>
            <person name="Pan Y."/>
            <person name="Xia L."/>
            <person name="Li J."/>
            <person name="Zhao F."/>
            <person name="Cao W."/>
        </authorList>
    </citation>
    <scope>NUCLEOTIDE SEQUENCE</scope>
    <source>
        <strain evidence="1">Hyas-2018</strain>
    </source>
</reference>